<name>A0A2I8VNB5_9EURY</name>
<dbReference type="AlphaFoldDB" id="A0A2I8VNB5"/>
<sequence length="242" mass="26825">MNKTNATAPTIVLLDASVGETPAERNFRRELDADVRAYKVSEGEFPPRVDTGFGFDAVVVSGSQTSVYDDEPWIERTEAWVREAVDAGVPLLGVCWGHQLLAQAVGGEVDPMGGRGELGYETVRRTDEDDPLFDGIGPSFVAFETHTDEVTALPSAATPLAETDRALQGFRVENAWGVQFHPEYDRDTARWVTEHKRGWLTDETVDGVLATITPERHAETAQATRVFDTFLAFARRRRSRVE</sequence>
<accession>A0A2I8VNB5</accession>
<dbReference type="GO" id="GO:0005829">
    <property type="term" value="C:cytosol"/>
    <property type="evidence" value="ECO:0007669"/>
    <property type="project" value="TreeGrafter"/>
</dbReference>
<reference evidence="2 3" key="1">
    <citation type="submission" date="2018-01" db="EMBL/GenBank/DDBJ databases">
        <title>Complete genome sequence of Salinigranum rubrum GX10T, an extremely halophilic archaeon isolated from a marine solar saltern.</title>
        <authorList>
            <person name="Han S."/>
        </authorList>
    </citation>
    <scope>NUCLEOTIDE SEQUENCE [LARGE SCALE GENOMIC DNA]</scope>
    <source>
        <strain evidence="2 3">GX10</strain>
    </source>
</reference>
<proteinExistence type="predicted"/>
<dbReference type="Gene3D" id="3.40.50.880">
    <property type="match status" value="1"/>
</dbReference>
<keyword evidence="3" id="KW-1185">Reference proteome</keyword>
<dbReference type="InterPro" id="IPR029062">
    <property type="entry name" value="Class_I_gatase-like"/>
</dbReference>
<dbReference type="RefSeq" id="WP_103427063.1">
    <property type="nucleotide sequence ID" value="NZ_CP026309.1"/>
</dbReference>
<dbReference type="CDD" id="cd01741">
    <property type="entry name" value="GATase1_1"/>
    <property type="match status" value="1"/>
</dbReference>
<dbReference type="Pfam" id="PF00117">
    <property type="entry name" value="GATase"/>
    <property type="match status" value="1"/>
</dbReference>
<dbReference type="PROSITE" id="PS51273">
    <property type="entry name" value="GATASE_TYPE_1"/>
    <property type="match status" value="1"/>
</dbReference>
<feature type="domain" description="Glutamine amidotransferase" evidence="1">
    <location>
        <begin position="51"/>
        <end position="185"/>
    </location>
</feature>
<evidence type="ECO:0000313" key="3">
    <source>
        <dbReference type="Proteomes" id="UP000236584"/>
    </source>
</evidence>
<dbReference type="InterPro" id="IPR017926">
    <property type="entry name" value="GATASE"/>
</dbReference>
<gene>
    <name evidence="2" type="ORF">C2R22_18415</name>
</gene>
<protein>
    <recommendedName>
        <fullName evidence="1">Glutamine amidotransferase domain-containing protein</fullName>
    </recommendedName>
</protein>
<organism evidence="2 3">
    <name type="scientific">Salinigranum rubrum</name>
    <dbReference type="NCBI Taxonomy" id="755307"/>
    <lineage>
        <taxon>Archaea</taxon>
        <taxon>Methanobacteriati</taxon>
        <taxon>Methanobacteriota</taxon>
        <taxon>Stenosarchaea group</taxon>
        <taxon>Halobacteria</taxon>
        <taxon>Halobacteriales</taxon>
        <taxon>Haloferacaceae</taxon>
        <taxon>Salinigranum</taxon>
    </lineage>
</organism>
<dbReference type="Proteomes" id="UP000236584">
    <property type="component" value="Chromosome"/>
</dbReference>
<dbReference type="GeneID" id="35594109"/>
<dbReference type="KEGG" id="srub:C2R22_18415"/>
<dbReference type="SUPFAM" id="SSF52317">
    <property type="entry name" value="Class I glutamine amidotransferase-like"/>
    <property type="match status" value="1"/>
</dbReference>
<evidence type="ECO:0000259" key="1">
    <source>
        <dbReference type="Pfam" id="PF00117"/>
    </source>
</evidence>
<evidence type="ECO:0000313" key="2">
    <source>
        <dbReference type="EMBL" id="AUV83374.1"/>
    </source>
</evidence>
<dbReference type="EMBL" id="CP026309">
    <property type="protein sequence ID" value="AUV83374.1"/>
    <property type="molecule type" value="Genomic_DNA"/>
</dbReference>
<dbReference type="PANTHER" id="PTHR42695">
    <property type="entry name" value="GLUTAMINE AMIDOTRANSFERASE YLR126C-RELATED"/>
    <property type="match status" value="1"/>
</dbReference>
<dbReference type="OrthoDB" id="7388at2157"/>
<dbReference type="PANTHER" id="PTHR42695:SF5">
    <property type="entry name" value="GLUTAMINE AMIDOTRANSFERASE YLR126C-RELATED"/>
    <property type="match status" value="1"/>
</dbReference>
<dbReference type="InterPro" id="IPR044992">
    <property type="entry name" value="ChyE-like"/>
</dbReference>